<name>G6AYS3_9BACT</name>
<dbReference type="RefSeq" id="WP_007900544.1">
    <property type="nucleotide sequence ID" value="NZ_JH379439.1"/>
</dbReference>
<evidence type="ECO:0000256" key="1">
    <source>
        <dbReference type="SAM" id="MobiDB-lite"/>
    </source>
</evidence>
<dbReference type="eggNOG" id="COG1305">
    <property type="taxonomic scope" value="Bacteria"/>
</dbReference>
<gene>
    <name evidence="2" type="ORF">HMPREF0673_01784</name>
</gene>
<protein>
    <submittedName>
        <fullName evidence="2">Uncharacterized protein</fullName>
    </submittedName>
</protein>
<accession>G6AYS3</accession>
<dbReference type="GeneID" id="78338574"/>
<evidence type="ECO:0000313" key="3">
    <source>
        <dbReference type="Proteomes" id="UP000004407"/>
    </source>
</evidence>
<comment type="caution">
    <text evidence="2">The sequence shown here is derived from an EMBL/GenBank/DDBJ whole genome shotgun (WGS) entry which is preliminary data.</text>
</comment>
<proteinExistence type="predicted"/>
<dbReference type="EMBL" id="AFZZ01000157">
    <property type="protein sequence ID" value="EHJ39077.1"/>
    <property type="molecule type" value="Genomic_DNA"/>
</dbReference>
<reference evidence="2 3" key="1">
    <citation type="submission" date="2011-08" db="EMBL/GenBank/DDBJ databases">
        <authorList>
            <person name="Weinstock G."/>
            <person name="Sodergren E."/>
            <person name="Clifton S."/>
            <person name="Fulton L."/>
            <person name="Fulton B."/>
            <person name="Courtney L."/>
            <person name="Fronick C."/>
            <person name="Harrison M."/>
            <person name="Strong C."/>
            <person name="Farmer C."/>
            <person name="Delahaunty K."/>
            <person name="Markovic C."/>
            <person name="Hall O."/>
            <person name="Minx P."/>
            <person name="Tomlinson C."/>
            <person name="Mitreva M."/>
            <person name="Hou S."/>
            <person name="Chen J."/>
            <person name="Wollam A."/>
            <person name="Pepin K.H."/>
            <person name="Johnson M."/>
            <person name="Bhonagiri V."/>
            <person name="Zhang X."/>
            <person name="Suruliraj S."/>
            <person name="Warren W."/>
            <person name="Chinwalla A."/>
            <person name="Mardis E.R."/>
            <person name="Wilson R.K."/>
        </authorList>
    </citation>
    <scope>NUCLEOTIDE SEQUENCE [LARGE SCALE GENOMIC DNA]</scope>
    <source>
        <strain evidence="2 3">DSM 18206</strain>
    </source>
</reference>
<organism evidence="2 3">
    <name type="scientific">Leyella stercorea DSM 18206</name>
    <dbReference type="NCBI Taxonomy" id="1002367"/>
    <lineage>
        <taxon>Bacteria</taxon>
        <taxon>Pseudomonadati</taxon>
        <taxon>Bacteroidota</taxon>
        <taxon>Bacteroidia</taxon>
        <taxon>Bacteroidales</taxon>
        <taxon>Prevotellaceae</taxon>
        <taxon>Leyella</taxon>
    </lineage>
</organism>
<feature type="non-terminal residue" evidence="2">
    <location>
        <position position="1"/>
    </location>
</feature>
<feature type="region of interest" description="Disordered" evidence="1">
    <location>
        <begin position="1"/>
        <end position="23"/>
    </location>
</feature>
<dbReference type="PATRIC" id="fig|1002367.3.peg.1444"/>
<dbReference type="AlphaFoldDB" id="G6AYS3"/>
<dbReference type="Proteomes" id="UP000004407">
    <property type="component" value="Unassembled WGS sequence"/>
</dbReference>
<evidence type="ECO:0000313" key="2">
    <source>
        <dbReference type="EMBL" id="EHJ39077.1"/>
    </source>
</evidence>
<dbReference type="HOGENOM" id="CLU_042245_0_0_10"/>
<sequence length="405" mass="44685">NAKPACPNAKPTCPNAQPAAPTTKPVVVPVTPPAVKPSAPTGELFTASSDKQMVNFCGQKVYVDKSLKGVCSIGNMRENAIADAYEAMCKADYKALVDDCRKVKKELNLNDWGIFLFVREASKTLCTDENAAVVMQQFLLNELGYKSKMARRADRNQMLLFVAADCQVYGHPYFTKDGLNYYNLTSNESCQFYMCQEDSPKAKSKLNMQVNHAPALNAGMVNSVHKNRSGSVAVSVDVPKSLMEFYGSMPQCDYSVYVNAEVNPSVASKVLSTLAPLVNGKGEAEAANLLINFVQTGFQYATDQEQFGYEKPFFVEELFYYPYCDCEDRSVLYSYLVRNLLKLDVVLLDYPNHIATAVCFNENVSGDFVTVGGKKYVVCDPTYIGASIGKAMPQFKNVAAKVLKY</sequence>